<feature type="region of interest" description="Disordered" evidence="1">
    <location>
        <begin position="46"/>
        <end position="101"/>
    </location>
</feature>
<accession>A0A8D8FQB2</accession>
<name>A0A8D8FQB2_CULPI</name>
<dbReference type="AlphaFoldDB" id="A0A8D8FQB2"/>
<dbReference type="EMBL" id="HBUE01086205">
    <property type="protein sequence ID" value="CAG6479741.1"/>
    <property type="molecule type" value="Transcribed_RNA"/>
</dbReference>
<evidence type="ECO:0000313" key="2">
    <source>
        <dbReference type="EMBL" id="CAG6479741.1"/>
    </source>
</evidence>
<dbReference type="EMBL" id="HBUE01086206">
    <property type="protein sequence ID" value="CAG6479742.1"/>
    <property type="molecule type" value="Transcribed_RNA"/>
</dbReference>
<dbReference type="EMBL" id="HBUE01086207">
    <property type="protein sequence ID" value="CAG6479743.1"/>
    <property type="molecule type" value="Transcribed_RNA"/>
</dbReference>
<sequence length="116" mass="12253">MLRVRLGVDAGAGCCIRNIAWVREDPPRSSLANLRFFAPLMVDHGLLAAPDEPDPPDEFNPKDVPSPSNLPGPPDVPDPPDLLGTPDEPDPPVVLGPPLTSTSGAVVRMVTFIPSS</sequence>
<protein>
    <submittedName>
        <fullName evidence="2">(northern house mosquito) hypothetical protein</fullName>
    </submittedName>
</protein>
<proteinExistence type="predicted"/>
<reference evidence="2" key="1">
    <citation type="submission" date="2021-05" db="EMBL/GenBank/DDBJ databases">
        <authorList>
            <person name="Alioto T."/>
            <person name="Alioto T."/>
            <person name="Gomez Garrido J."/>
        </authorList>
    </citation>
    <scope>NUCLEOTIDE SEQUENCE</scope>
</reference>
<evidence type="ECO:0000256" key="1">
    <source>
        <dbReference type="SAM" id="MobiDB-lite"/>
    </source>
</evidence>
<feature type="compositionally biased region" description="Pro residues" evidence="1">
    <location>
        <begin position="68"/>
        <end position="80"/>
    </location>
</feature>
<organism evidence="2">
    <name type="scientific">Culex pipiens</name>
    <name type="common">House mosquito</name>
    <dbReference type="NCBI Taxonomy" id="7175"/>
    <lineage>
        <taxon>Eukaryota</taxon>
        <taxon>Metazoa</taxon>
        <taxon>Ecdysozoa</taxon>
        <taxon>Arthropoda</taxon>
        <taxon>Hexapoda</taxon>
        <taxon>Insecta</taxon>
        <taxon>Pterygota</taxon>
        <taxon>Neoptera</taxon>
        <taxon>Endopterygota</taxon>
        <taxon>Diptera</taxon>
        <taxon>Nematocera</taxon>
        <taxon>Culicoidea</taxon>
        <taxon>Culicidae</taxon>
        <taxon>Culicinae</taxon>
        <taxon>Culicini</taxon>
        <taxon>Culex</taxon>
        <taxon>Culex</taxon>
    </lineage>
</organism>